<dbReference type="InterPro" id="IPR016064">
    <property type="entry name" value="NAD/diacylglycerol_kinase_sf"/>
</dbReference>
<feature type="domain" description="DAGKc" evidence="1">
    <location>
        <begin position="9"/>
        <end position="101"/>
    </location>
</feature>
<dbReference type="Pfam" id="PF00781">
    <property type="entry name" value="DAGK_cat"/>
    <property type="match status" value="1"/>
</dbReference>
<reference evidence="2" key="2">
    <citation type="submission" date="2023-01" db="EMBL/GenBank/DDBJ databases">
        <title>Draft genome sequence of Algimonas porphyrae strain NBRC 108216.</title>
        <authorList>
            <person name="Sun Q."/>
            <person name="Mori K."/>
        </authorList>
    </citation>
    <scope>NUCLEOTIDE SEQUENCE</scope>
    <source>
        <strain evidence="2">NBRC 108216</strain>
    </source>
</reference>
<protein>
    <submittedName>
        <fullName evidence="2">Diacylglycerol kinase</fullName>
    </submittedName>
</protein>
<organism evidence="2 3">
    <name type="scientific">Algimonas porphyrae</name>
    <dbReference type="NCBI Taxonomy" id="1128113"/>
    <lineage>
        <taxon>Bacteria</taxon>
        <taxon>Pseudomonadati</taxon>
        <taxon>Pseudomonadota</taxon>
        <taxon>Alphaproteobacteria</taxon>
        <taxon>Maricaulales</taxon>
        <taxon>Robiginitomaculaceae</taxon>
        <taxon>Algimonas</taxon>
    </lineage>
</organism>
<dbReference type="Gene3D" id="3.40.50.10330">
    <property type="entry name" value="Probable inorganic polyphosphate/atp-NAD kinase, domain 1"/>
    <property type="match status" value="1"/>
</dbReference>
<dbReference type="GO" id="GO:0016301">
    <property type="term" value="F:kinase activity"/>
    <property type="evidence" value="ECO:0007669"/>
    <property type="project" value="UniProtKB-KW"/>
</dbReference>
<dbReference type="InterPro" id="IPR017438">
    <property type="entry name" value="ATP-NAD_kinase_N"/>
</dbReference>
<reference evidence="2" key="1">
    <citation type="journal article" date="2014" name="Int. J. Syst. Evol. Microbiol.">
        <title>Complete genome of a new Firmicutes species belonging to the dominant human colonic microbiota ('Ruminococcus bicirculans') reveals two chromosomes and a selective capacity to utilize plant glucans.</title>
        <authorList>
            <consortium name="NISC Comparative Sequencing Program"/>
            <person name="Wegmann U."/>
            <person name="Louis P."/>
            <person name="Goesmann A."/>
            <person name="Henrissat B."/>
            <person name="Duncan S.H."/>
            <person name="Flint H.J."/>
        </authorList>
    </citation>
    <scope>NUCLEOTIDE SEQUENCE</scope>
    <source>
        <strain evidence="2">NBRC 108216</strain>
    </source>
</reference>
<dbReference type="SUPFAM" id="SSF111331">
    <property type="entry name" value="NAD kinase/diacylglycerol kinase-like"/>
    <property type="match status" value="1"/>
</dbReference>
<evidence type="ECO:0000313" key="3">
    <source>
        <dbReference type="Proteomes" id="UP001161390"/>
    </source>
</evidence>
<dbReference type="InterPro" id="IPR001206">
    <property type="entry name" value="Diacylglycerol_kinase_cat_dom"/>
</dbReference>
<evidence type="ECO:0000313" key="2">
    <source>
        <dbReference type="EMBL" id="GLQ20448.1"/>
    </source>
</evidence>
<sequence>MLINLSSSSSEDISGQITTLLERYGYGRPKIFMGQSADMADMMQNMRDAGGDLLISFGGDGTAAAVASIARDQDVPFIALPGGTMNMLMLGLYGSDVWQDCLLGGLAAAQPRPMTAGVVSDDRGEVGTFMVGAMFGKPTRMNDAREELRDGHVVEAARDAIKTMRTTSEAAPITIATDDAPFGSLQLELVNVTCPFMDGEALDPDVLDLTLFETVTGGSTLSLGLSALLGNIRQSESVEHVRTQRFRLRSDDPIEGLLDGESMTFEGDVSVRIDRQRGLVMAPWPAMSFPTQRQTD</sequence>
<keyword evidence="3" id="KW-1185">Reference proteome</keyword>
<accession>A0ABQ5UYS3</accession>
<comment type="caution">
    <text evidence="2">The sequence shown here is derived from an EMBL/GenBank/DDBJ whole genome shotgun (WGS) entry which is preliminary data.</text>
</comment>
<name>A0ABQ5UYS3_9PROT</name>
<dbReference type="Proteomes" id="UP001161390">
    <property type="component" value="Unassembled WGS sequence"/>
</dbReference>
<keyword evidence="2" id="KW-0418">Kinase</keyword>
<gene>
    <name evidence="2" type="ORF">GCM10007854_14030</name>
</gene>
<dbReference type="EMBL" id="BSNJ01000003">
    <property type="protein sequence ID" value="GLQ20448.1"/>
    <property type="molecule type" value="Genomic_DNA"/>
</dbReference>
<evidence type="ECO:0000259" key="1">
    <source>
        <dbReference type="Pfam" id="PF00781"/>
    </source>
</evidence>
<dbReference type="Gene3D" id="2.60.200.40">
    <property type="match status" value="1"/>
</dbReference>
<proteinExistence type="predicted"/>
<keyword evidence="2" id="KW-0808">Transferase</keyword>